<feature type="domain" description="Peptidase C39" evidence="1">
    <location>
        <begin position="54"/>
        <end position="184"/>
    </location>
</feature>
<dbReference type="GO" id="GO:0008233">
    <property type="term" value="F:peptidase activity"/>
    <property type="evidence" value="ECO:0007669"/>
    <property type="project" value="InterPro"/>
</dbReference>
<gene>
    <name evidence="3" type="ORF">SAMN05216575_103375</name>
    <name evidence="2" type="ORF">SIM71_02280</name>
</gene>
<dbReference type="GO" id="GO:0006508">
    <property type="term" value="P:proteolysis"/>
    <property type="evidence" value="ECO:0007669"/>
    <property type="project" value="InterPro"/>
</dbReference>
<evidence type="ECO:0000313" key="3">
    <source>
        <dbReference type="EMBL" id="SDE65378.1"/>
    </source>
</evidence>
<dbReference type="GO" id="GO:0005524">
    <property type="term" value="F:ATP binding"/>
    <property type="evidence" value="ECO:0007669"/>
    <property type="project" value="InterPro"/>
</dbReference>
<evidence type="ECO:0000313" key="2">
    <source>
        <dbReference type="EMBL" id="MDX5990879.1"/>
    </source>
</evidence>
<dbReference type="InterPro" id="IPR005074">
    <property type="entry name" value="Peptidase_C39"/>
</dbReference>
<dbReference type="PROSITE" id="PS50990">
    <property type="entry name" value="PEPTIDASE_C39"/>
    <property type="match status" value="1"/>
</dbReference>
<name>A0A1G7ENX2_9GAMM</name>
<sequence length="230" mass="25905">MKSLAWLLSITLLLIGVDGTYAAEIRFAALPGGNLAYKQVVSIRERRFQDLVEQKTDFSCGAAAMATILNKAYGWNLEEDDVIRGMLATADPEVVRTQGFSMLDMKRYAESLGLRARGYRIEPDKLESLKVPSIVLLDVRGYKHFVILQRTFKGYVYLGDSVLGHKKMPLEEFTRGWNGIIFALIGPGYDRNNALLSPPEPLTTKTRIHTFSPVRDAELMDFGFIQSDFF</sequence>
<reference evidence="2 5" key="2">
    <citation type="submission" date="2023-11" db="EMBL/GenBank/DDBJ databases">
        <title>MicrobeMod: A computational toolkit for identifying prokaryotic methylation and restriction-modification with nanopore sequencing.</title>
        <authorList>
            <person name="Crits-Christoph A."/>
            <person name="Kang S.C."/>
            <person name="Lee H."/>
            <person name="Ostrov N."/>
        </authorList>
    </citation>
    <scope>NUCLEOTIDE SEQUENCE [LARGE SCALE GENOMIC DNA]</scope>
    <source>
        <strain evidence="2 5">ATCC BAA-571</strain>
    </source>
</reference>
<dbReference type="RefSeq" id="WP_074678931.1">
    <property type="nucleotide sequence ID" value="NZ_CBCSET010000001.1"/>
</dbReference>
<dbReference type="EMBL" id="JAWXXP010000001">
    <property type="protein sequence ID" value="MDX5990879.1"/>
    <property type="molecule type" value="Genomic_DNA"/>
</dbReference>
<reference evidence="3 4" key="1">
    <citation type="submission" date="2016-10" db="EMBL/GenBank/DDBJ databases">
        <authorList>
            <person name="de Groot N.N."/>
        </authorList>
    </citation>
    <scope>NUCLEOTIDE SEQUENCE [LARGE SCALE GENOMIC DNA]</scope>
    <source>
        <strain evidence="3 4">JCM 10630</strain>
    </source>
</reference>
<dbReference type="EMBL" id="FNAE01000003">
    <property type="protein sequence ID" value="SDE65378.1"/>
    <property type="molecule type" value="Genomic_DNA"/>
</dbReference>
<organism evidence="3 4">
    <name type="scientific">Ectopseudomonas alcaliphila</name>
    <dbReference type="NCBI Taxonomy" id="101564"/>
    <lineage>
        <taxon>Bacteria</taxon>
        <taxon>Pseudomonadati</taxon>
        <taxon>Pseudomonadota</taxon>
        <taxon>Gammaproteobacteria</taxon>
        <taxon>Pseudomonadales</taxon>
        <taxon>Pseudomonadaceae</taxon>
        <taxon>Ectopseudomonas</taxon>
    </lineage>
</organism>
<dbReference type="GO" id="GO:0016020">
    <property type="term" value="C:membrane"/>
    <property type="evidence" value="ECO:0007669"/>
    <property type="project" value="InterPro"/>
</dbReference>
<evidence type="ECO:0000313" key="5">
    <source>
        <dbReference type="Proteomes" id="UP001278050"/>
    </source>
</evidence>
<dbReference type="AlphaFoldDB" id="A0A1G7ENX2"/>
<evidence type="ECO:0000259" key="1">
    <source>
        <dbReference type="PROSITE" id="PS50990"/>
    </source>
</evidence>
<protein>
    <submittedName>
        <fullName evidence="2">C39 family peptidase</fullName>
    </submittedName>
</protein>
<dbReference type="Proteomes" id="UP000182413">
    <property type="component" value="Unassembled WGS sequence"/>
</dbReference>
<dbReference type="CDD" id="cd02423">
    <property type="entry name" value="Peptidase_C39G"/>
    <property type="match status" value="1"/>
</dbReference>
<dbReference type="Pfam" id="PF03412">
    <property type="entry name" value="Peptidase_C39"/>
    <property type="match status" value="1"/>
</dbReference>
<dbReference type="Proteomes" id="UP001278050">
    <property type="component" value="Unassembled WGS sequence"/>
</dbReference>
<accession>A0A1G7ENX2</accession>
<proteinExistence type="predicted"/>
<evidence type="ECO:0000313" key="4">
    <source>
        <dbReference type="Proteomes" id="UP000182413"/>
    </source>
</evidence>
<dbReference type="Gene3D" id="3.90.70.10">
    <property type="entry name" value="Cysteine proteinases"/>
    <property type="match status" value="1"/>
</dbReference>
<keyword evidence="5" id="KW-1185">Reference proteome</keyword>
<dbReference type="OrthoDB" id="13401at2"/>